<evidence type="ECO:0000313" key="6">
    <source>
        <dbReference type="EMBL" id="AYJ85893.1"/>
    </source>
</evidence>
<dbReference type="PROSITE" id="PS50850">
    <property type="entry name" value="MFS"/>
    <property type="match status" value="1"/>
</dbReference>
<dbReference type="InterPro" id="IPR011701">
    <property type="entry name" value="MFS"/>
</dbReference>
<evidence type="ECO:0000313" key="7">
    <source>
        <dbReference type="Proteomes" id="UP000276254"/>
    </source>
</evidence>
<keyword evidence="3 4" id="KW-0472">Membrane</keyword>
<dbReference type="InterPro" id="IPR020846">
    <property type="entry name" value="MFS_dom"/>
</dbReference>
<dbReference type="PANTHER" id="PTHR11360">
    <property type="entry name" value="MONOCARBOXYLATE TRANSPORTER"/>
    <property type="match status" value="1"/>
</dbReference>
<dbReference type="InterPro" id="IPR036259">
    <property type="entry name" value="MFS_trans_sf"/>
</dbReference>
<accession>A0A494TFV7</accession>
<keyword evidence="1 4" id="KW-0812">Transmembrane</keyword>
<dbReference type="GO" id="GO:0022857">
    <property type="term" value="F:transmembrane transporter activity"/>
    <property type="evidence" value="ECO:0007669"/>
    <property type="project" value="InterPro"/>
</dbReference>
<dbReference type="EMBL" id="CP032829">
    <property type="protein sequence ID" value="AYJ85893.1"/>
    <property type="molecule type" value="Genomic_DNA"/>
</dbReference>
<gene>
    <name evidence="6" type="ORF">D3Y57_07790</name>
</gene>
<feature type="transmembrane region" description="Helical" evidence="4">
    <location>
        <begin position="80"/>
        <end position="102"/>
    </location>
</feature>
<sequence>MPYVRAQQLRSARPFGPLALDLGVDSARASALIGAGSAVGRFLLGSVADRLGRDRFLAATYVAMALSMGLWVMASTSTALIVFALVYGVVYGGWVAVLPSVVADRFGTAKLSGIMGLLYTSVAIGTLVGPVAAGLLYDATASYRLAILAGLAANLAAAEITAKDIVTCAQR</sequence>
<dbReference type="Pfam" id="PF07690">
    <property type="entry name" value="MFS_1"/>
    <property type="match status" value="1"/>
</dbReference>
<evidence type="ECO:0000259" key="5">
    <source>
        <dbReference type="PROSITE" id="PS50850"/>
    </source>
</evidence>
<evidence type="ECO:0000256" key="3">
    <source>
        <dbReference type="ARBA" id="ARBA00023136"/>
    </source>
</evidence>
<feature type="domain" description="Major facilitator superfamily (MFS) profile" evidence="5">
    <location>
        <begin position="1"/>
        <end position="171"/>
    </location>
</feature>
<proteinExistence type="predicted"/>
<evidence type="ECO:0000256" key="4">
    <source>
        <dbReference type="SAM" id="Phobius"/>
    </source>
</evidence>
<dbReference type="Proteomes" id="UP000276254">
    <property type="component" value="Chromosome"/>
</dbReference>
<protein>
    <submittedName>
        <fullName evidence="6">MFS transporter</fullName>
    </submittedName>
</protein>
<dbReference type="KEGG" id="spha:D3Y57_07790"/>
<reference evidence="6 7" key="1">
    <citation type="submission" date="2018-09" db="EMBL/GenBank/DDBJ databases">
        <title>Sphingomonas peninsula sp. nov., isolated from fildes peninsula, Antarctic soil.</title>
        <authorList>
            <person name="Yingchao G."/>
        </authorList>
    </citation>
    <scope>NUCLEOTIDE SEQUENCE [LARGE SCALE GENOMIC DNA]</scope>
    <source>
        <strain evidence="6 7">YZ-8</strain>
    </source>
</reference>
<dbReference type="Gene3D" id="1.20.1250.20">
    <property type="entry name" value="MFS general substrate transporter like domains"/>
    <property type="match status" value="1"/>
</dbReference>
<dbReference type="SUPFAM" id="SSF103473">
    <property type="entry name" value="MFS general substrate transporter"/>
    <property type="match status" value="1"/>
</dbReference>
<dbReference type="OrthoDB" id="9796632at2"/>
<keyword evidence="7" id="KW-1185">Reference proteome</keyword>
<dbReference type="AlphaFoldDB" id="A0A494TFV7"/>
<evidence type="ECO:0000256" key="2">
    <source>
        <dbReference type="ARBA" id="ARBA00022989"/>
    </source>
</evidence>
<evidence type="ECO:0000256" key="1">
    <source>
        <dbReference type="ARBA" id="ARBA00022692"/>
    </source>
</evidence>
<dbReference type="PANTHER" id="PTHR11360:SF284">
    <property type="entry name" value="EG:103B4.3 PROTEIN-RELATED"/>
    <property type="match status" value="1"/>
</dbReference>
<name>A0A494TFV7_SPHPE</name>
<feature type="transmembrane region" description="Helical" evidence="4">
    <location>
        <begin position="143"/>
        <end position="162"/>
    </location>
</feature>
<keyword evidence="2 4" id="KW-1133">Transmembrane helix</keyword>
<feature type="transmembrane region" description="Helical" evidence="4">
    <location>
        <begin position="114"/>
        <end position="137"/>
    </location>
</feature>
<feature type="transmembrane region" description="Helical" evidence="4">
    <location>
        <begin position="56"/>
        <end position="74"/>
    </location>
</feature>
<organism evidence="6 7">
    <name type="scientific">Sphingomonas paeninsulae</name>
    <dbReference type="NCBI Taxonomy" id="2319844"/>
    <lineage>
        <taxon>Bacteria</taxon>
        <taxon>Pseudomonadati</taxon>
        <taxon>Pseudomonadota</taxon>
        <taxon>Alphaproteobacteria</taxon>
        <taxon>Sphingomonadales</taxon>
        <taxon>Sphingomonadaceae</taxon>
        <taxon>Sphingomonas</taxon>
    </lineage>
</organism>
<dbReference type="InterPro" id="IPR050327">
    <property type="entry name" value="Proton-linked_MCT"/>
</dbReference>